<keyword evidence="2" id="KW-1185">Reference proteome</keyword>
<gene>
    <name evidence="1" type="ORF">DSO57_1011671</name>
</gene>
<name>A0ACC2RX34_9FUNG</name>
<accession>A0ACC2RX34</accession>
<dbReference type="EMBL" id="QTSX02006430">
    <property type="protein sequence ID" value="KAJ9054669.1"/>
    <property type="molecule type" value="Genomic_DNA"/>
</dbReference>
<organism evidence="1 2">
    <name type="scientific">Entomophthora muscae</name>
    <dbReference type="NCBI Taxonomy" id="34485"/>
    <lineage>
        <taxon>Eukaryota</taxon>
        <taxon>Fungi</taxon>
        <taxon>Fungi incertae sedis</taxon>
        <taxon>Zoopagomycota</taxon>
        <taxon>Entomophthoromycotina</taxon>
        <taxon>Entomophthoromycetes</taxon>
        <taxon>Entomophthorales</taxon>
        <taxon>Entomophthoraceae</taxon>
        <taxon>Entomophthora</taxon>
    </lineage>
</organism>
<sequence length="100" mass="10975">MSQAHAAACFCFPVEHTISYLLENFGRAVSKLAVADTTAVKKTKILLADFRLTWSAKKTGVPSAMELTFFKTATVVSLTPLKLTPWYLTPLKLTPLNSTL</sequence>
<proteinExistence type="predicted"/>
<comment type="caution">
    <text evidence="1">The sequence shown here is derived from an EMBL/GenBank/DDBJ whole genome shotgun (WGS) entry which is preliminary data.</text>
</comment>
<dbReference type="Proteomes" id="UP001165960">
    <property type="component" value="Unassembled WGS sequence"/>
</dbReference>
<protein>
    <submittedName>
        <fullName evidence="1">Uncharacterized protein</fullName>
    </submittedName>
</protein>
<reference evidence="1" key="1">
    <citation type="submission" date="2022-04" db="EMBL/GenBank/DDBJ databases">
        <title>Genome of the entomopathogenic fungus Entomophthora muscae.</title>
        <authorList>
            <person name="Elya C."/>
            <person name="Lovett B.R."/>
            <person name="Lee E."/>
            <person name="Macias A.M."/>
            <person name="Hajek A.E."/>
            <person name="De Bivort B.L."/>
            <person name="Kasson M.T."/>
            <person name="De Fine Licht H.H."/>
            <person name="Stajich J.E."/>
        </authorList>
    </citation>
    <scope>NUCLEOTIDE SEQUENCE</scope>
    <source>
        <strain evidence="1">Berkeley</strain>
    </source>
</reference>
<evidence type="ECO:0000313" key="1">
    <source>
        <dbReference type="EMBL" id="KAJ9054669.1"/>
    </source>
</evidence>
<evidence type="ECO:0000313" key="2">
    <source>
        <dbReference type="Proteomes" id="UP001165960"/>
    </source>
</evidence>